<keyword evidence="8 17" id="KW-0863">Zinc-finger</keyword>
<dbReference type="CDD" id="cd03271">
    <property type="entry name" value="ABC_UvrA_II"/>
    <property type="match status" value="1"/>
</dbReference>
<evidence type="ECO:0000313" key="18">
    <source>
        <dbReference type="EMBL" id="AKL96722.1"/>
    </source>
</evidence>
<accession>A0A0D8IB54</accession>
<dbReference type="PANTHER" id="PTHR43152:SF3">
    <property type="entry name" value="UVRABC SYSTEM PROTEIN A"/>
    <property type="match status" value="1"/>
</dbReference>
<keyword evidence="2 17" id="KW-0963">Cytoplasm</keyword>
<dbReference type="GO" id="GO:0008270">
    <property type="term" value="F:zinc ion binding"/>
    <property type="evidence" value="ECO:0007669"/>
    <property type="project" value="UniProtKB-UniRule"/>
</dbReference>
<dbReference type="STRING" id="84022.CACET_c32780"/>
<dbReference type="Pfam" id="PF17760">
    <property type="entry name" value="UvrA_inter"/>
    <property type="match status" value="1"/>
</dbReference>
<feature type="binding site" evidence="17">
    <location>
        <begin position="643"/>
        <end position="650"/>
    </location>
    <ligand>
        <name>ATP</name>
        <dbReference type="ChEBI" id="CHEBI:30616"/>
    </ligand>
</feature>
<dbReference type="HAMAP" id="MF_00205">
    <property type="entry name" value="UvrA"/>
    <property type="match status" value="1"/>
</dbReference>
<keyword evidence="11 17" id="KW-0267">Excision nuclease</keyword>
<dbReference type="Pfam" id="PF17755">
    <property type="entry name" value="UvrA_DNA-bind"/>
    <property type="match status" value="1"/>
</dbReference>
<evidence type="ECO:0000256" key="17">
    <source>
        <dbReference type="HAMAP-Rule" id="MF_00205"/>
    </source>
</evidence>
<evidence type="ECO:0000256" key="6">
    <source>
        <dbReference type="ARBA" id="ARBA00022763"/>
    </source>
</evidence>
<gene>
    <name evidence="17 18" type="primary">uvrA</name>
    <name evidence="18" type="ORF">CACET_c32780</name>
</gene>
<name>A0A0D8IB54_9CLOT</name>
<evidence type="ECO:0000256" key="10">
    <source>
        <dbReference type="ARBA" id="ARBA00022840"/>
    </source>
</evidence>
<dbReference type="GO" id="GO:0005737">
    <property type="term" value="C:cytoplasm"/>
    <property type="evidence" value="ECO:0007669"/>
    <property type="project" value="UniProtKB-SubCell"/>
</dbReference>
<dbReference type="GO" id="GO:0005524">
    <property type="term" value="F:ATP binding"/>
    <property type="evidence" value="ECO:0007669"/>
    <property type="project" value="UniProtKB-UniRule"/>
</dbReference>
<dbReference type="GO" id="GO:0009380">
    <property type="term" value="C:excinuclease repair complex"/>
    <property type="evidence" value="ECO:0007669"/>
    <property type="project" value="InterPro"/>
</dbReference>
<organism evidence="18 19">
    <name type="scientific">Clostridium aceticum</name>
    <dbReference type="NCBI Taxonomy" id="84022"/>
    <lineage>
        <taxon>Bacteria</taxon>
        <taxon>Bacillati</taxon>
        <taxon>Bacillota</taxon>
        <taxon>Clostridia</taxon>
        <taxon>Eubacteriales</taxon>
        <taxon>Clostridiaceae</taxon>
        <taxon>Clostridium</taxon>
    </lineage>
</organism>
<dbReference type="PROSITE" id="PS00211">
    <property type="entry name" value="ABC_TRANSPORTER_1"/>
    <property type="match status" value="2"/>
</dbReference>
<keyword evidence="3 17" id="KW-0479">Metal-binding</keyword>
<dbReference type="InterPro" id="IPR013815">
    <property type="entry name" value="ATP_grasp_subdomain_1"/>
</dbReference>
<dbReference type="NCBIfam" id="NF001503">
    <property type="entry name" value="PRK00349.1"/>
    <property type="match status" value="1"/>
</dbReference>
<dbReference type="PROSITE" id="PS50893">
    <property type="entry name" value="ABC_TRANSPORTER_2"/>
    <property type="match status" value="2"/>
</dbReference>
<keyword evidence="4 17" id="KW-0677">Repeat</keyword>
<feature type="binding site" evidence="17">
    <location>
        <begin position="33"/>
        <end position="40"/>
    </location>
    <ligand>
        <name>ATP</name>
        <dbReference type="ChEBI" id="CHEBI:30616"/>
    </ligand>
</feature>
<dbReference type="FunFam" id="3.40.50.300:FF:000028">
    <property type="entry name" value="UvrABC system protein A"/>
    <property type="match status" value="1"/>
</dbReference>
<dbReference type="Gene3D" id="3.30.1490.20">
    <property type="entry name" value="ATP-grasp fold, A domain"/>
    <property type="match status" value="1"/>
</dbReference>
<evidence type="ECO:0000256" key="9">
    <source>
        <dbReference type="ARBA" id="ARBA00022833"/>
    </source>
</evidence>
<dbReference type="OrthoDB" id="9809851at2"/>
<dbReference type="InterPro" id="IPR004602">
    <property type="entry name" value="UvrA"/>
</dbReference>
<dbReference type="AlphaFoldDB" id="A0A0D8IB54"/>
<keyword evidence="7 17" id="KW-0228">DNA excision</keyword>
<dbReference type="InterPro" id="IPR003439">
    <property type="entry name" value="ABC_transporter-like_ATP-bd"/>
</dbReference>
<dbReference type="NCBIfam" id="TIGR00630">
    <property type="entry name" value="uvra"/>
    <property type="match status" value="1"/>
</dbReference>
<dbReference type="CDD" id="cd03270">
    <property type="entry name" value="ABC_UvrA_I"/>
    <property type="match status" value="1"/>
</dbReference>
<evidence type="ECO:0000256" key="14">
    <source>
        <dbReference type="ARBA" id="ARBA00038000"/>
    </source>
</evidence>
<reference evidence="18 19" key="1">
    <citation type="submission" date="2014-10" db="EMBL/GenBank/DDBJ databases">
        <title>Genome sequence of Clostridium aceticum DSM 1496.</title>
        <authorList>
            <person name="Poehlein A."/>
            <person name="Schiel-Bengelsdorf B."/>
            <person name="Gottschalk G."/>
            <person name="Duerre P."/>
            <person name="Daniel R."/>
        </authorList>
    </citation>
    <scope>NUCLEOTIDE SEQUENCE [LARGE SCALE GENOMIC DNA]</scope>
    <source>
        <strain evidence="18 19">DSM 1496</strain>
    </source>
</reference>
<evidence type="ECO:0000256" key="16">
    <source>
        <dbReference type="ARBA" id="ARBA00042156"/>
    </source>
</evidence>
<dbReference type="Proteomes" id="UP000035704">
    <property type="component" value="Chromosome"/>
</dbReference>
<evidence type="ECO:0000313" key="19">
    <source>
        <dbReference type="Proteomes" id="UP000035704"/>
    </source>
</evidence>
<dbReference type="Gene3D" id="1.10.8.280">
    <property type="entry name" value="ABC transporter ATPase domain-like"/>
    <property type="match status" value="1"/>
</dbReference>
<dbReference type="RefSeq" id="WP_044824167.1">
    <property type="nucleotide sequence ID" value="NZ_CP009687.1"/>
</dbReference>
<dbReference type="InterPro" id="IPR041102">
    <property type="entry name" value="UvrA_inter"/>
</dbReference>
<evidence type="ECO:0000256" key="7">
    <source>
        <dbReference type="ARBA" id="ARBA00022769"/>
    </source>
</evidence>
<evidence type="ECO:0000256" key="4">
    <source>
        <dbReference type="ARBA" id="ARBA00022737"/>
    </source>
</evidence>
<keyword evidence="5 17" id="KW-0547">Nucleotide-binding</keyword>
<feature type="zinc finger region" description="C4-type" evidence="17">
    <location>
        <begin position="742"/>
        <end position="768"/>
    </location>
</feature>
<evidence type="ECO:0000256" key="2">
    <source>
        <dbReference type="ARBA" id="ARBA00022490"/>
    </source>
</evidence>
<dbReference type="Gene3D" id="1.20.1580.10">
    <property type="entry name" value="ABC transporter ATPase like domain"/>
    <property type="match status" value="2"/>
</dbReference>
<dbReference type="GO" id="GO:0009432">
    <property type="term" value="P:SOS response"/>
    <property type="evidence" value="ECO:0007669"/>
    <property type="project" value="UniProtKB-UniRule"/>
</dbReference>
<keyword evidence="9 17" id="KW-0862">Zinc</keyword>
<dbReference type="InterPro" id="IPR027417">
    <property type="entry name" value="P-loop_NTPase"/>
</dbReference>
<sequence length="945" mass="104989">MAKDKIIVRGAKEHNLKNIDIEIPRDKFVVITGLSGSGKSSLAFDTIYAEGQRRYIESLSAYARQFLGQMEKPDVEYIEGLSPAISIDQKTTSRNPRSTVGTVTEIYDYLRLLFARVGVPHCPVCGIEISQMTVEQIVDKITALGEGTKLQILAPILQGKKGEHKKLLEEVKKEGFVRVRIDGEIRDIEEEIKLEKNKKHNIDVVVDRIVIREDSQQRIADSIETVLKLTEGLVIADVIDGEEHLFSTKFACPHHGIGIEELAPRMFSFNSPFGACPECNGIGHMKVVDPDLVIPNKSLTLRQGAIDPWSGSNGNGENTYYFKMLENLAKQYQVSLDVPVKDLPEDFVEDVLYGKSGKEITFQYESKYGGLRTYSSYFEGVIPNLERRYRETNSDYSREKIEEYMAEMPCNKCKGARLKEVILAVTVGDKNIHEVTEMSVKEAKKYFDHIALEERQAFIAKQILKEIKERLSFLQDVGLEYLTLSRNAGTLSGGESQRIRLATQIGSSLVGVLYILDEPSIGLHQRDNDKLLKTLRNLTDIGNTVLVVEHDEDTMLEADHIIDIGPGAGIHGGYLVAEGTIEDIKKSEASITGQYLSGKKKIEIPAERKKPNGKWIAIKGAKENNLQDIDVEIPLGVFTCVTGVSGSGKSTLVNEILYKKIAQELNGAKSKPGAHKAIEGIEHIDKVIEIDQSPIGRTPRSNPATYTGVFDHIREVFAQTPYAKMRGYQKGRFSFNIKGGRCEACSGDGIIKIEMHFLPDVYVPCEVCKGKRYNRETLEVKYKDKTISDILEMNVEEALGFFESIPKIHNKLQTLYDVGLGYIKLGQPSTQLSGGEAQRIKLASELSKRSTGKTLYILDEPTTGLHIADIHRLIGVLQRLVATGNTVLVIEHNLDVIKTADHIIDLGPEGGNGGGTIVAEGTPEKIVEVKDSYTGAFLKKVLQKN</sequence>
<dbReference type="InterPro" id="IPR017871">
    <property type="entry name" value="ABC_transporter-like_CS"/>
</dbReference>
<dbReference type="EMBL" id="CP009687">
    <property type="protein sequence ID" value="AKL96722.1"/>
    <property type="molecule type" value="Genomic_DNA"/>
</dbReference>
<evidence type="ECO:0000256" key="1">
    <source>
        <dbReference type="ARBA" id="ARBA00004496"/>
    </source>
</evidence>
<evidence type="ECO:0000256" key="11">
    <source>
        <dbReference type="ARBA" id="ARBA00022881"/>
    </source>
</evidence>
<dbReference type="SUPFAM" id="SSF52540">
    <property type="entry name" value="P-loop containing nucleoside triphosphate hydrolases"/>
    <property type="match status" value="2"/>
</dbReference>
<dbReference type="GO" id="GO:0016887">
    <property type="term" value="F:ATP hydrolysis activity"/>
    <property type="evidence" value="ECO:0007669"/>
    <property type="project" value="InterPro"/>
</dbReference>
<dbReference type="PANTHER" id="PTHR43152">
    <property type="entry name" value="UVRABC SYSTEM PROTEIN A"/>
    <property type="match status" value="1"/>
</dbReference>
<dbReference type="GO" id="GO:0006289">
    <property type="term" value="P:nucleotide-excision repair"/>
    <property type="evidence" value="ECO:0007669"/>
    <property type="project" value="UniProtKB-UniRule"/>
</dbReference>
<comment type="similarity">
    <text evidence="14 17">Belongs to the ABC transporter superfamily. UvrA family.</text>
</comment>
<comment type="subunit">
    <text evidence="17">Forms a heterotetramer with UvrB during the search for lesions.</text>
</comment>
<evidence type="ECO:0000256" key="15">
    <source>
        <dbReference type="ARBA" id="ARBA00039316"/>
    </source>
</evidence>
<dbReference type="GO" id="GO:0003677">
    <property type="term" value="F:DNA binding"/>
    <property type="evidence" value="ECO:0007669"/>
    <property type="project" value="UniProtKB-UniRule"/>
</dbReference>
<evidence type="ECO:0000256" key="13">
    <source>
        <dbReference type="ARBA" id="ARBA00023204"/>
    </source>
</evidence>
<evidence type="ECO:0000256" key="8">
    <source>
        <dbReference type="ARBA" id="ARBA00022771"/>
    </source>
</evidence>
<comment type="subcellular location">
    <subcellularLocation>
        <location evidence="1 17">Cytoplasm</location>
    </subcellularLocation>
</comment>
<dbReference type="SMART" id="SM00382">
    <property type="entry name" value="AAA"/>
    <property type="match status" value="2"/>
</dbReference>
<keyword evidence="10 17" id="KW-0067">ATP-binding</keyword>
<dbReference type="InterPro" id="IPR003593">
    <property type="entry name" value="AAA+_ATPase"/>
</dbReference>
<dbReference type="PATRIC" id="fig|84022.5.peg.3468"/>
<protein>
    <recommendedName>
        <fullName evidence="15 17">UvrABC system protein A</fullName>
        <shortName evidence="17">UvrA protein</shortName>
    </recommendedName>
    <alternativeName>
        <fullName evidence="16 17">Excinuclease ABC subunit A</fullName>
    </alternativeName>
</protein>
<dbReference type="FunFam" id="1.20.1580.10:FF:000002">
    <property type="entry name" value="UvrABC system protein A"/>
    <property type="match status" value="1"/>
</dbReference>
<feature type="zinc finger region" description="C4-type" evidence="17">
    <location>
        <begin position="252"/>
        <end position="279"/>
    </location>
</feature>
<keyword evidence="13 17" id="KW-0234">DNA repair</keyword>
<evidence type="ECO:0000256" key="12">
    <source>
        <dbReference type="ARBA" id="ARBA00023125"/>
    </source>
</evidence>
<dbReference type="InterPro" id="IPR041552">
    <property type="entry name" value="UvrA_DNA-bd"/>
</dbReference>
<keyword evidence="19" id="KW-1185">Reference proteome</keyword>
<dbReference type="KEGG" id="cace:CACET_c32780"/>
<proteinExistence type="inferred from homology"/>
<keyword evidence="12 17" id="KW-0238">DNA-binding</keyword>
<evidence type="ECO:0000256" key="3">
    <source>
        <dbReference type="ARBA" id="ARBA00022723"/>
    </source>
</evidence>
<dbReference type="GO" id="GO:0009381">
    <property type="term" value="F:excinuclease ABC activity"/>
    <property type="evidence" value="ECO:0007669"/>
    <property type="project" value="UniProtKB-UniRule"/>
</dbReference>
<keyword evidence="17" id="KW-0742">SOS response</keyword>
<keyword evidence="6 17" id="KW-0227">DNA damage</keyword>
<dbReference type="Gene3D" id="3.40.50.300">
    <property type="entry name" value="P-loop containing nucleotide triphosphate hydrolases"/>
    <property type="match status" value="2"/>
</dbReference>
<evidence type="ECO:0000256" key="5">
    <source>
        <dbReference type="ARBA" id="ARBA00022741"/>
    </source>
</evidence>
<comment type="function">
    <text evidence="17">The UvrABC repair system catalyzes the recognition and processing of DNA lesions. UvrA is an ATPase and a DNA-binding protein. A damage recognition complex composed of 2 UvrA and 2 UvrB subunits scans DNA for abnormalities. When the presence of a lesion has been verified by UvrB, the UvrA molecules dissociate.</text>
</comment>